<accession>X6LG72</accession>
<organism evidence="1 2">
    <name type="scientific">Reticulomyxa filosa</name>
    <dbReference type="NCBI Taxonomy" id="46433"/>
    <lineage>
        <taxon>Eukaryota</taxon>
        <taxon>Sar</taxon>
        <taxon>Rhizaria</taxon>
        <taxon>Retaria</taxon>
        <taxon>Foraminifera</taxon>
        <taxon>Monothalamids</taxon>
        <taxon>Reticulomyxidae</taxon>
        <taxon>Reticulomyxa</taxon>
    </lineage>
</organism>
<gene>
    <name evidence="1" type="ORF">RFI_36866</name>
</gene>
<reference evidence="1 2" key="1">
    <citation type="journal article" date="2013" name="Curr. Biol.">
        <title>The Genome of the Foraminiferan Reticulomyxa filosa.</title>
        <authorList>
            <person name="Glockner G."/>
            <person name="Hulsmann N."/>
            <person name="Schleicher M."/>
            <person name="Noegel A.A."/>
            <person name="Eichinger L."/>
            <person name="Gallinger C."/>
            <person name="Pawlowski J."/>
            <person name="Sierra R."/>
            <person name="Euteneuer U."/>
            <person name="Pillet L."/>
            <person name="Moustafa A."/>
            <person name="Platzer M."/>
            <person name="Groth M."/>
            <person name="Szafranski K."/>
            <person name="Schliwa M."/>
        </authorList>
    </citation>
    <scope>NUCLEOTIDE SEQUENCE [LARGE SCALE GENOMIC DNA]</scope>
</reference>
<name>X6LG72_RETFI</name>
<dbReference type="AlphaFoldDB" id="X6LG72"/>
<protein>
    <submittedName>
        <fullName evidence="1">Uncharacterized protein</fullName>
    </submittedName>
</protein>
<evidence type="ECO:0000313" key="1">
    <source>
        <dbReference type="EMBL" id="ETO00574.1"/>
    </source>
</evidence>
<comment type="caution">
    <text evidence="1">The sequence shown here is derived from an EMBL/GenBank/DDBJ whole genome shotgun (WGS) entry which is preliminary data.</text>
</comment>
<dbReference type="Proteomes" id="UP000023152">
    <property type="component" value="Unassembled WGS sequence"/>
</dbReference>
<evidence type="ECO:0000313" key="2">
    <source>
        <dbReference type="Proteomes" id="UP000023152"/>
    </source>
</evidence>
<keyword evidence="2" id="KW-1185">Reference proteome</keyword>
<sequence>MNITSRGNIRQRGAPLSKVMTNDLSMDEIITFDMSLNDETMVFATKQNRIVVIKLLFDNEFKEYMLPMGCKIVKEYPTQMKTAVRCLVLDNTVTMVAGGTGNGEIRV</sequence>
<proteinExistence type="predicted"/>
<dbReference type="EMBL" id="ASPP01040664">
    <property type="protein sequence ID" value="ETO00574.1"/>
    <property type="molecule type" value="Genomic_DNA"/>
</dbReference>